<dbReference type="GO" id="GO:0006298">
    <property type="term" value="P:mismatch repair"/>
    <property type="evidence" value="ECO:0007669"/>
    <property type="project" value="InterPro"/>
</dbReference>
<reference evidence="2" key="1">
    <citation type="journal article" date="2014" name="Front. Microbiol.">
        <title>High frequency of phylogenetically diverse reductive dehalogenase-homologous genes in deep subseafloor sedimentary metagenomes.</title>
        <authorList>
            <person name="Kawai M."/>
            <person name="Futagami T."/>
            <person name="Toyoda A."/>
            <person name="Takaki Y."/>
            <person name="Nishi S."/>
            <person name="Hori S."/>
            <person name="Arai W."/>
            <person name="Tsubouchi T."/>
            <person name="Morono Y."/>
            <person name="Uchiyama I."/>
            <person name="Ito T."/>
            <person name="Fujiyama A."/>
            <person name="Inagaki F."/>
            <person name="Takami H."/>
        </authorList>
    </citation>
    <scope>NUCLEOTIDE SEQUENCE</scope>
    <source>
        <strain evidence="2">Expedition CK06-06</strain>
    </source>
</reference>
<gene>
    <name evidence="2" type="ORF">S06H3_62701</name>
</gene>
<dbReference type="SUPFAM" id="SSF118116">
    <property type="entry name" value="DNA mismatch repair protein MutL"/>
    <property type="match status" value="1"/>
</dbReference>
<evidence type="ECO:0000259" key="1">
    <source>
        <dbReference type="SMART" id="SM00853"/>
    </source>
</evidence>
<dbReference type="InterPro" id="IPR042120">
    <property type="entry name" value="MutL_C_dimsub"/>
</dbReference>
<dbReference type="AlphaFoldDB" id="X1P2I9"/>
<organism evidence="2">
    <name type="scientific">marine sediment metagenome</name>
    <dbReference type="NCBI Taxonomy" id="412755"/>
    <lineage>
        <taxon>unclassified sequences</taxon>
        <taxon>metagenomes</taxon>
        <taxon>ecological metagenomes</taxon>
    </lineage>
</organism>
<feature type="domain" description="MutL C-terminal dimerisation" evidence="1">
    <location>
        <begin position="70"/>
        <end position="149"/>
    </location>
</feature>
<sequence>MQEVLTQALQSALSSRYIVAPFLAPRPGELRERTSTSQTKELPFDLRRELTLRQTSRREEKVRVSGERRVIGQLQKTYLLVETAGGLEIVDQHIAHERILYEELCEQFHQGAVTRQQFLLPVRLELSFENAARLTAGLKELEQVGIVLA</sequence>
<dbReference type="InterPro" id="IPR042121">
    <property type="entry name" value="MutL_C_regsub"/>
</dbReference>
<evidence type="ECO:0000313" key="2">
    <source>
        <dbReference type="EMBL" id="GAI50512.1"/>
    </source>
</evidence>
<dbReference type="Pfam" id="PF08676">
    <property type="entry name" value="MutL_C"/>
    <property type="match status" value="1"/>
</dbReference>
<comment type="caution">
    <text evidence="2">The sequence shown here is derived from an EMBL/GenBank/DDBJ whole genome shotgun (WGS) entry which is preliminary data.</text>
</comment>
<dbReference type="Gene3D" id="3.30.1540.20">
    <property type="entry name" value="MutL, C-terminal domain, dimerisation subdomain"/>
    <property type="match status" value="1"/>
</dbReference>
<name>X1P2I9_9ZZZZ</name>
<dbReference type="SMART" id="SM00853">
    <property type="entry name" value="MutL_C"/>
    <property type="match status" value="1"/>
</dbReference>
<dbReference type="GO" id="GO:0005524">
    <property type="term" value="F:ATP binding"/>
    <property type="evidence" value="ECO:0007669"/>
    <property type="project" value="InterPro"/>
</dbReference>
<dbReference type="EMBL" id="BARV01041411">
    <property type="protein sequence ID" value="GAI50512.1"/>
    <property type="molecule type" value="Genomic_DNA"/>
</dbReference>
<protein>
    <recommendedName>
        <fullName evidence="1">MutL C-terminal dimerisation domain-containing protein</fullName>
    </recommendedName>
</protein>
<accession>X1P2I9</accession>
<dbReference type="InterPro" id="IPR014790">
    <property type="entry name" value="MutL_C"/>
</dbReference>
<feature type="non-terminal residue" evidence="2">
    <location>
        <position position="149"/>
    </location>
</feature>
<dbReference type="Gene3D" id="3.30.1370.100">
    <property type="entry name" value="MutL, C-terminal domain, regulatory subdomain"/>
    <property type="match status" value="1"/>
</dbReference>
<proteinExistence type="predicted"/>
<dbReference type="InterPro" id="IPR037198">
    <property type="entry name" value="MutL_C_sf"/>
</dbReference>